<keyword evidence="3" id="KW-1185">Reference proteome</keyword>
<feature type="compositionally biased region" description="Basic and acidic residues" evidence="1">
    <location>
        <begin position="53"/>
        <end position="69"/>
    </location>
</feature>
<dbReference type="AlphaFoldDB" id="A0A9P7HGV7"/>
<gene>
    <name evidence="2" type="ORF">H9Q72_014492</name>
</gene>
<feature type="non-terminal residue" evidence="2">
    <location>
        <position position="113"/>
    </location>
</feature>
<dbReference type="OrthoDB" id="5106836at2759"/>
<accession>A0A9P7HGV7</accession>
<feature type="region of interest" description="Disordered" evidence="1">
    <location>
        <begin position="43"/>
        <end position="113"/>
    </location>
</feature>
<reference evidence="2" key="2">
    <citation type="submission" date="2020-10" db="EMBL/GenBank/DDBJ databases">
        <authorList>
            <person name="Peck L.D."/>
            <person name="Nowell R.W."/>
            <person name="Flood J."/>
            <person name="Ryan M.J."/>
            <person name="Barraclough T.G."/>
        </authorList>
    </citation>
    <scope>NUCLEOTIDE SEQUENCE</scope>
    <source>
        <strain evidence="2">IMI 127659i</strain>
    </source>
</reference>
<reference evidence="2" key="1">
    <citation type="journal article" date="2020" name="bioRxiv">
        <title>Historical genomics reveals the evolutionary mechanisms behind multiple outbreaks of the host-specific coffee wilt pathogen Fusarium xylarioides.</title>
        <authorList>
            <person name="Peck D."/>
            <person name="Nowell R.W."/>
            <person name="Flood J."/>
            <person name="Ryan M.J."/>
            <person name="Barraclough T.G."/>
        </authorList>
    </citation>
    <scope>NUCLEOTIDE SEQUENCE</scope>
    <source>
        <strain evidence="2">IMI 127659i</strain>
    </source>
</reference>
<dbReference type="EMBL" id="JADFTT010002405">
    <property type="protein sequence ID" value="KAG5748265.1"/>
    <property type="molecule type" value="Genomic_DNA"/>
</dbReference>
<proteinExistence type="predicted"/>
<evidence type="ECO:0000256" key="1">
    <source>
        <dbReference type="SAM" id="MobiDB-lite"/>
    </source>
</evidence>
<evidence type="ECO:0000313" key="3">
    <source>
        <dbReference type="Proteomes" id="UP000750502"/>
    </source>
</evidence>
<sequence length="113" mass="12728">MMSVENEEYLIQRYTNEGRKVLREGLLISNTITLDSWAEIFSDDPLAGQQIHGARDDSYWGRREEERPRPAAGDDNDDDPFDEILISQPAVNSQDPEQAMISSGEEGDLGRGE</sequence>
<dbReference type="Proteomes" id="UP000750502">
    <property type="component" value="Unassembled WGS sequence"/>
</dbReference>
<name>A0A9P7HGV7_9HYPO</name>
<protein>
    <submittedName>
        <fullName evidence="2">Uncharacterized protein</fullName>
    </submittedName>
</protein>
<evidence type="ECO:0000313" key="2">
    <source>
        <dbReference type="EMBL" id="KAG5748265.1"/>
    </source>
</evidence>
<organism evidence="2 3">
    <name type="scientific">Fusarium xylarioides</name>
    <dbReference type="NCBI Taxonomy" id="221167"/>
    <lineage>
        <taxon>Eukaryota</taxon>
        <taxon>Fungi</taxon>
        <taxon>Dikarya</taxon>
        <taxon>Ascomycota</taxon>
        <taxon>Pezizomycotina</taxon>
        <taxon>Sordariomycetes</taxon>
        <taxon>Hypocreomycetidae</taxon>
        <taxon>Hypocreales</taxon>
        <taxon>Nectriaceae</taxon>
        <taxon>Fusarium</taxon>
        <taxon>Fusarium fujikuroi species complex</taxon>
    </lineage>
</organism>
<comment type="caution">
    <text evidence="2">The sequence shown here is derived from an EMBL/GenBank/DDBJ whole genome shotgun (WGS) entry which is preliminary data.</text>
</comment>